<evidence type="ECO:0000256" key="10">
    <source>
        <dbReference type="ARBA" id="ARBA00023136"/>
    </source>
</evidence>
<keyword evidence="5 12" id="KW-0812">Transmembrane</keyword>
<reference evidence="13 14" key="1">
    <citation type="submission" date="2022-12" db="EMBL/GenBank/DDBJ databases">
        <title>Chromosome-level genome assembly of true bugs.</title>
        <authorList>
            <person name="Ma L."/>
            <person name="Li H."/>
        </authorList>
    </citation>
    <scope>NUCLEOTIDE SEQUENCE [LARGE SCALE GENOMIC DNA]</scope>
    <source>
        <strain evidence="13">Lab_2022b</strain>
    </source>
</reference>
<dbReference type="PANTHER" id="PTHR11893">
    <property type="entry name" value="INNEXIN"/>
    <property type="match status" value="1"/>
</dbReference>
<comment type="caution">
    <text evidence="13">The sequence shown here is derived from an EMBL/GenBank/DDBJ whole genome shotgun (WGS) entry which is preliminary data.</text>
</comment>
<keyword evidence="7" id="KW-0965">Cell junction</keyword>
<protein>
    <recommendedName>
        <fullName evidence="12">Innexin</fullName>
    </recommendedName>
</protein>
<keyword evidence="14" id="KW-1185">Reference proteome</keyword>
<evidence type="ECO:0000256" key="11">
    <source>
        <dbReference type="ARBA" id="ARBA00023303"/>
    </source>
</evidence>
<dbReference type="PANTHER" id="PTHR11893:SF41">
    <property type="entry name" value="INNEXIN INX2"/>
    <property type="match status" value="1"/>
</dbReference>
<evidence type="ECO:0000256" key="6">
    <source>
        <dbReference type="ARBA" id="ARBA00022868"/>
    </source>
</evidence>
<feature type="transmembrane region" description="Helical" evidence="12">
    <location>
        <begin position="81"/>
        <end position="101"/>
    </location>
</feature>
<dbReference type="PROSITE" id="PS51013">
    <property type="entry name" value="PANNEXIN"/>
    <property type="match status" value="1"/>
</dbReference>
<evidence type="ECO:0000256" key="12">
    <source>
        <dbReference type="RuleBase" id="RU010713"/>
    </source>
</evidence>
<sequence>MNHGKTENAIYLNYYQWIPIVLSIQACLFYIPHYLWKYWGGKRVQIISIDLKKCIKDHNINIINNLVDYLRLNRLTFKYHFYKYFICEIINLINVILQMYLMDLFLEDKFTSYGLDFINYITDYTVNIDVDPMALTFPKVSKCTFNYYGPSGSEQVIDAICLLPINVINQIIYLIMWFWLMILTIITMFSIFMEIITLCLHSYRYKLLKSNAPLVKQELIHSIIDNTNISEWFLLNQICHNVEAFTSVKFLETLIIEVSNKKIII</sequence>
<evidence type="ECO:0000256" key="9">
    <source>
        <dbReference type="ARBA" id="ARBA00023065"/>
    </source>
</evidence>
<evidence type="ECO:0000256" key="5">
    <source>
        <dbReference type="ARBA" id="ARBA00022692"/>
    </source>
</evidence>
<dbReference type="GO" id="GO:0005886">
    <property type="term" value="C:plasma membrane"/>
    <property type="evidence" value="ECO:0007669"/>
    <property type="project" value="UniProtKB-SubCell"/>
</dbReference>
<keyword evidence="10 12" id="KW-0472">Membrane</keyword>
<dbReference type="GO" id="GO:0034220">
    <property type="term" value="P:monoatomic ion transmembrane transport"/>
    <property type="evidence" value="ECO:0007669"/>
    <property type="project" value="UniProtKB-KW"/>
</dbReference>
<dbReference type="PRINTS" id="PR01262">
    <property type="entry name" value="INNEXIN"/>
</dbReference>
<comment type="function">
    <text evidence="12">Structural component of the gap junctions.</text>
</comment>
<dbReference type="EMBL" id="JAPXFL010000003">
    <property type="protein sequence ID" value="KAK9509208.1"/>
    <property type="molecule type" value="Genomic_DNA"/>
</dbReference>
<evidence type="ECO:0000256" key="3">
    <source>
        <dbReference type="ARBA" id="ARBA00022448"/>
    </source>
</evidence>
<name>A0AAW1DJ90_9HEMI</name>
<evidence type="ECO:0000256" key="1">
    <source>
        <dbReference type="ARBA" id="ARBA00004610"/>
    </source>
</evidence>
<comment type="subcellular location">
    <subcellularLocation>
        <location evidence="1">Cell junction</location>
        <location evidence="1">Gap junction</location>
    </subcellularLocation>
    <subcellularLocation>
        <location evidence="2 12">Cell membrane</location>
        <topology evidence="2 12">Multi-pass membrane protein</topology>
    </subcellularLocation>
</comment>
<evidence type="ECO:0000256" key="4">
    <source>
        <dbReference type="ARBA" id="ARBA00022475"/>
    </source>
</evidence>
<dbReference type="Pfam" id="PF00876">
    <property type="entry name" value="Innexin"/>
    <property type="match status" value="1"/>
</dbReference>
<proteinExistence type="inferred from homology"/>
<evidence type="ECO:0000256" key="8">
    <source>
        <dbReference type="ARBA" id="ARBA00022989"/>
    </source>
</evidence>
<dbReference type="InterPro" id="IPR000990">
    <property type="entry name" value="Innexin"/>
</dbReference>
<keyword evidence="11 12" id="KW-0407">Ion channel</keyword>
<evidence type="ECO:0000256" key="2">
    <source>
        <dbReference type="ARBA" id="ARBA00004651"/>
    </source>
</evidence>
<organism evidence="13 14">
    <name type="scientific">Rhynocoris fuscipes</name>
    <dbReference type="NCBI Taxonomy" id="488301"/>
    <lineage>
        <taxon>Eukaryota</taxon>
        <taxon>Metazoa</taxon>
        <taxon>Ecdysozoa</taxon>
        <taxon>Arthropoda</taxon>
        <taxon>Hexapoda</taxon>
        <taxon>Insecta</taxon>
        <taxon>Pterygota</taxon>
        <taxon>Neoptera</taxon>
        <taxon>Paraneoptera</taxon>
        <taxon>Hemiptera</taxon>
        <taxon>Heteroptera</taxon>
        <taxon>Panheteroptera</taxon>
        <taxon>Cimicomorpha</taxon>
        <taxon>Reduviidae</taxon>
        <taxon>Harpactorinae</taxon>
        <taxon>Harpactorini</taxon>
        <taxon>Rhynocoris</taxon>
    </lineage>
</organism>
<keyword evidence="6" id="KW-0303">Gap junction</keyword>
<keyword evidence="9 12" id="KW-0406">Ion transport</keyword>
<evidence type="ECO:0000313" key="13">
    <source>
        <dbReference type="EMBL" id="KAK9509208.1"/>
    </source>
</evidence>
<feature type="transmembrane region" description="Helical" evidence="12">
    <location>
        <begin position="14"/>
        <end position="36"/>
    </location>
</feature>
<dbReference type="AlphaFoldDB" id="A0AAW1DJ90"/>
<accession>A0AAW1DJ90</accession>
<feature type="transmembrane region" description="Helical" evidence="12">
    <location>
        <begin position="171"/>
        <end position="200"/>
    </location>
</feature>
<keyword evidence="4" id="KW-1003">Cell membrane</keyword>
<evidence type="ECO:0000256" key="7">
    <source>
        <dbReference type="ARBA" id="ARBA00022949"/>
    </source>
</evidence>
<dbReference type="GO" id="GO:0005243">
    <property type="term" value="F:gap junction channel activity"/>
    <property type="evidence" value="ECO:0007669"/>
    <property type="project" value="TreeGrafter"/>
</dbReference>
<keyword evidence="8 12" id="KW-1133">Transmembrane helix</keyword>
<dbReference type="GO" id="GO:0007602">
    <property type="term" value="P:phototransduction"/>
    <property type="evidence" value="ECO:0007669"/>
    <property type="project" value="TreeGrafter"/>
</dbReference>
<comment type="caution">
    <text evidence="12">Lacks conserved residue(s) required for the propagation of feature annotation.</text>
</comment>
<comment type="similarity">
    <text evidence="12">Belongs to the pannexin family.</text>
</comment>
<dbReference type="PROSITE" id="PS51257">
    <property type="entry name" value="PROKAR_LIPOPROTEIN"/>
    <property type="match status" value="1"/>
</dbReference>
<gene>
    <name evidence="12" type="primary">inx</name>
    <name evidence="13" type="ORF">O3M35_006571</name>
</gene>
<dbReference type="Proteomes" id="UP001461498">
    <property type="component" value="Unassembled WGS sequence"/>
</dbReference>
<dbReference type="GO" id="GO:0005921">
    <property type="term" value="C:gap junction"/>
    <property type="evidence" value="ECO:0007669"/>
    <property type="project" value="UniProtKB-SubCell"/>
</dbReference>
<evidence type="ECO:0000313" key="14">
    <source>
        <dbReference type="Proteomes" id="UP001461498"/>
    </source>
</evidence>
<keyword evidence="3 12" id="KW-0813">Transport</keyword>